<evidence type="ECO:0000313" key="1">
    <source>
        <dbReference type="EMBL" id="KKO76020.1"/>
    </source>
</evidence>
<dbReference type="GO" id="GO:0043189">
    <property type="term" value="C:H4/H2A histone acetyltransferase complex"/>
    <property type="evidence" value="ECO:0007669"/>
    <property type="project" value="InterPro"/>
</dbReference>
<comment type="caution">
    <text evidence="1">The sequence shown here is derived from an EMBL/GenBank/DDBJ whole genome shotgun (WGS) entry which is preliminary data.</text>
</comment>
<proteinExistence type="predicted"/>
<dbReference type="VEuPathDB" id="MicrosporidiaDB:AAJ76_800080222"/>
<sequence length="87" mass="10306">MSTATKKISNTDVNITIRILKALGKHKPFGIFRKFIMIQVLKNLKQPNVISADDIWKFLYSRYDRTKFDTLANIKYKLRKFSYDDCK</sequence>
<evidence type="ECO:0000313" key="2">
    <source>
        <dbReference type="Proteomes" id="UP000034350"/>
    </source>
</evidence>
<dbReference type="Pfam" id="PF07904">
    <property type="entry name" value="Eaf7"/>
    <property type="match status" value="1"/>
</dbReference>
<dbReference type="GO" id="GO:0005634">
    <property type="term" value="C:nucleus"/>
    <property type="evidence" value="ECO:0007669"/>
    <property type="project" value="InterPro"/>
</dbReference>
<keyword evidence="2" id="KW-1185">Reference proteome</keyword>
<protein>
    <submittedName>
        <fullName evidence="1">Uncharacterized protein</fullName>
    </submittedName>
</protein>
<dbReference type="GeneID" id="36321445"/>
<organism evidence="1 2">
    <name type="scientific">Vairimorpha ceranae</name>
    <dbReference type="NCBI Taxonomy" id="40302"/>
    <lineage>
        <taxon>Eukaryota</taxon>
        <taxon>Fungi</taxon>
        <taxon>Fungi incertae sedis</taxon>
        <taxon>Microsporidia</taxon>
        <taxon>Nosematidae</taxon>
        <taxon>Vairimorpha</taxon>
    </lineage>
</organism>
<accession>A0A0F9WHB1</accession>
<dbReference type="GO" id="GO:0006355">
    <property type="term" value="P:regulation of DNA-templated transcription"/>
    <property type="evidence" value="ECO:0007669"/>
    <property type="project" value="InterPro"/>
</dbReference>
<dbReference type="RefSeq" id="XP_024331762.1">
    <property type="nucleotide sequence ID" value="XM_024476491.1"/>
</dbReference>
<dbReference type="InterPro" id="IPR012423">
    <property type="entry name" value="Eaf7/MRGBP"/>
</dbReference>
<dbReference type="VEuPathDB" id="MicrosporidiaDB:G9O61_00g011800"/>
<dbReference type="OrthoDB" id="2191697at2759"/>
<gene>
    <name evidence="1" type="ORF">AAJ76_800080222</name>
</gene>
<reference evidence="1 2" key="1">
    <citation type="journal article" date="2015" name="Environ. Microbiol.">
        <title>Genome analyses suggest the presence of polyploidy and recent human-driven expansions in eight global populations of the honeybee pathogen Nosema ceranae.</title>
        <authorList>
            <person name="Pelin A."/>
            <person name="Selman M."/>
            <person name="Aris-Brosou S."/>
            <person name="Farinelli L."/>
            <person name="Corradi N."/>
        </authorList>
    </citation>
    <scope>NUCLEOTIDE SEQUENCE [LARGE SCALE GENOMIC DNA]</scope>
    <source>
        <strain evidence="1 2">PA08 1199</strain>
    </source>
</reference>
<dbReference type="Proteomes" id="UP000034350">
    <property type="component" value="Unassembled WGS sequence"/>
</dbReference>
<name>A0A0F9WHB1_9MICR</name>
<dbReference type="EMBL" id="JPQZ01000008">
    <property type="protein sequence ID" value="KKO76020.1"/>
    <property type="molecule type" value="Genomic_DNA"/>
</dbReference>
<dbReference type="AlphaFoldDB" id="A0A0F9WHB1"/>